<keyword evidence="5" id="KW-1185">Reference proteome</keyword>
<dbReference type="GO" id="GO:0003723">
    <property type="term" value="F:RNA binding"/>
    <property type="evidence" value="ECO:0007669"/>
    <property type="project" value="InterPro"/>
</dbReference>
<sequence length="175" mass="19580">MKKLTTREILEKNLKRTSPLGSHFILWMHNIRSLHNVGAVFRSADAFGIRELRLSGHTPVPPRPEITKTAIGAEQYVEWKEINNPVEEINTLKRAGYTIAVLEQTDRSTPLNEWTPESDKICLILGNEVTGVDDELIELADLSVDIPQFGNKHSLNVSVAAGVALYGILEKFYST</sequence>
<dbReference type="InterPro" id="IPR004441">
    <property type="entry name" value="rRNA_MeTrfase_TrmH"/>
</dbReference>
<dbReference type="PANTHER" id="PTHR46429:SF1">
    <property type="entry name" value="23S RRNA (GUANOSINE-2'-O-)-METHYLTRANSFERASE RLMB"/>
    <property type="match status" value="1"/>
</dbReference>
<dbReference type="GO" id="GO:0008173">
    <property type="term" value="F:RNA methyltransferase activity"/>
    <property type="evidence" value="ECO:0007669"/>
    <property type="project" value="InterPro"/>
</dbReference>
<evidence type="ECO:0000313" key="5">
    <source>
        <dbReference type="Proteomes" id="UP000245533"/>
    </source>
</evidence>
<dbReference type="GO" id="GO:0006396">
    <property type="term" value="P:RNA processing"/>
    <property type="evidence" value="ECO:0007669"/>
    <property type="project" value="InterPro"/>
</dbReference>
<evidence type="ECO:0000256" key="2">
    <source>
        <dbReference type="ARBA" id="ARBA00022679"/>
    </source>
</evidence>
<dbReference type="Gene3D" id="3.40.1280.10">
    <property type="match status" value="1"/>
</dbReference>
<dbReference type="OrthoDB" id="9795352at2"/>
<dbReference type="InterPro" id="IPR001537">
    <property type="entry name" value="SpoU_MeTrfase"/>
</dbReference>
<evidence type="ECO:0000256" key="1">
    <source>
        <dbReference type="ARBA" id="ARBA00022603"/>
    </source>
</evidence>
<dbReference type="SUPFAM" id="SSF75217">
    <property type="entry name" value="alpha/beta knot"/>
    <property type="match status" value="1"/>
</dbReference>
<dbReference type="AlphaFoldDB" id="A0A316TR95"/>
<keyword evidence="1 4" id="KW-0489">Methyltransferase</keyword>
<evidence type="ECO:0000313" key="4">
    <source>
        <dbReference type="EMBL" id="PWN07117.1"/>
    </source>
</evidence>
<dbReference type="InterPro" id="IPR029026">
    <property type="entry name" value="tRNA_m1G_MTases_N"/>
</dbReference>
<evidence type="ECO:0000259" key="3">
    <source>
        <dbReference type="Pfam" id="PF00588"/>
    </source>
</evidence>
<accession>A0A316TR95</accession>
<organism evidence="4 5">
    <name type="scientific">Rhodohalobacter mucosus</name>
    <dbReference type="NCBI Taxonomy" id="2079485"/>
    <lineage>
        <taxon>Bacteria</taxon>
        <taxon>Pseudomonadati</taxon>
        <taxon>Balneolota</taxon>
        <taxon>Balneolia</taxon>
        <taxon>Balneolales</taxon>
        <taxon>Balneolaceae</taxon>
        <taxon>Rhodohalobacter</taxon>
    </lineage>
</organism>
<dbReference type="PANTHER" id="PTHR46429">
    <property type="entry name" value="23S RRNA (GUANOSINE-2'-O-)-METHYLTRANSFERASE RLMB"/>
    <property type="match status" value="1"/>
</dbReference>
<dbReference type="Proteomes" id="UP000245533">
    <property type="component" value="Unassembled WGS sequence"/>
</dbReference>
<dbReference type="GO" id="GO:0005829">
    <property type="term" value="C:cytosol"/>
    <property type="evidence" value="ECO:0007669"/>
    <property type="project" value="TreeGrafter"/>
</dbReference>
<dbReference type="EMBL" id="QGGB01000005">
    <property type="protein sequence ID" value="PWN07117.1"/>
    <property type="molecule type" value="Genomic_DNA"/>
</dbReference>
<gene>
    <name evidence="4" type="ORF">DDZ15_07585</name>
</gene>
<dbReference type="InterPro" id="IPR029028">
    <property type="entry name" value="Alpha/beta_knot_MTases"/>
</dbReference>
<comment type="caution">
    <text evidence="4">The sequence shown here is derived from an EMBL/GenBank/DDBJ whole genome shotgun (WGS) entry which is preliminary data.</text>
</comment>
<dbReference type="Pfam" id="PF00588">
    <property type="entry name" value="SpoU_methylase"/>
    <property type="match status" value="1"/>
</dbReference>
<name>A0A316TR95_9BACT</name>
<dbReference type="GO" id="GO:0032259">
    <property type="term" value="P:methylation"/>
    <property type="evidence" value="ECO:0007669"/>
    <property type="project" value="UniProtKB-KW"/>
</dbReference>
<proteinExistence type="predicted"/>
<reference evidence="4 5" key="1">
    <citation type="submission" date="2018-05" db="EMBL/GenBank/DDBJ databases">
        <title>Rhodohalobacter halophilus gen. nov., sp. nov., a moderately halophilic member of the family Balneolaceae.</title>
        <authorList>
            <person name="Liu Z.-W."/>
        </authorList>
    </citation>
    <scope>NUCLEOTIDE SEQUENCE [LARGE SCALE GENOMIC DNA]</scope>
    <source>
        <strain evidence="4 5">8A47</strain>
    </source>
</reference>
<protein>
    <submittedName>
        <fullName evidence="4">RNA methyltransferase</fullName>
    </submittedName>
</protein>
<dbReference type="RefSeq" id="WP_109646466.1">
    <property type="nucleotide sequence ID" value="NZ_QGGB01000005.1"/>
</dbReference>
<keyword evidence="2 4" id="KW-0808">Transferase</keyword>
<feature type="domain" description="tRNA/rRNA methyltransferase SpoU type" evidence="3">
    <location>
        <begin position="24"/>
        <end position="166"/>
    </location>
</feature>